<evidence type="ECO:0000313" key="3">
    <source>
        <dbReference type="RefSeq" id="XP_052747995.1"/>
    </source>
</evidence>
<dbReference type="RefSeq" id="XP_052747995.1">
    <property type="nucleotide sequence ID" value="XM_052892035.1"/>
</dbReference>
<name>A0ABM3M980_GALME</name>
<proteinExistence type="predicted"/>
<dbReference type="Pfam" id="PF05380">
    <property type="entry name" value="Peptidase_A17"/>
    <property type="match status" value="1"/>
</dbReference>
<dbReference type="PANTHER" id="PTHR47331">
    <property type="entry name" value="PHD-TYPE DOMAIN-CONTAINING PROTEIN"/>
    <property type="match status" value="1"/>
</dbReference>
<dbReference type="InterPro" id="IPR012337">
    <property type="entry name" value="RNaseH-like_sf"/>
</dbReference>
<dbReference type="Gene3D" id="3.30.420.10">
    <property type="entry name" value="Ribonuclease H-like superfamily/Ribonuclease H"/>
    <property type="match status" value="1"/>
</dbReference>
<dbReference type="Pfam" id="PF17921">
    <property type="entry name" value="Integrase_H2C2"/>
    <property type="match status" value="1"/>
</dbReference>
<gene>
    <name evidence="3" type="primary">LOC128200049</name>
</gene>
<dbReference type="InterPro" id="IPR040676">
    <property type="entry name" value="DUF5641"/>
</dbReference>
<dbReference type="SUPFAM" id="SSF53098">
    <property type="entry name" value="Ribonuclease H-like"/>
    <property type="match status" value="1"/>
</dbReference>
<protein>
    <submittedName>
        <fullName evidence="3">Uncharacterized protein LOC128200049</fullName>
    </submittedName>
</protein>
<dbReference type="SUPFAM" id="SSF56672">
    <property type="entry name" value="DNA/RNA polymerases"/>
    <property type="match status" value="1"/>
</dbReference>
<dbReference type="Proteomes" id="UP001652740">
    <property type="component" value="Unplaced"/>
</dbReference>
<evidence type="ECO:0000259" key="1">
    <source>
        <dbReference type="PROSITE" id="PS50994"/>
    </source>
</evidence>
<evidence type="ECO:0000313" key="2">
    <source>
        <dbReference type="Proteomes" id="UP001652740"/>
    </source>
</evidence>
<dbReference type="PROSITE" id="PS50994">
    <property type="entry name" value="INTEGRASE"/>
    <property type="match status" value="1"/>
</dbReference>
<dbReference type="GeneID" id="128200049"/>
<dbReference type="PANTHER" id="PTHR47331:SF4">
    <property type="entry name" value="PEPTIDASE S1 DOMAIN-CONTAINING PROTEIN"/>
    <property type="match status" value="1"/>
</dbReference>
<dbReference type="InterPro" id="IPR043502">
    <property type="entry name" value="DNA/RNA_pol_sf"/>
</dbReference>
<dbReference type="InterPro" id="IPR036397">
    <property type="entry name" value="RNaseH_sf"/>
</dbReference>
<dbReference type="InterPro" id="IPR001584">
    <property type="entry name" value="Integrase_cat-core"/>
</dbReference>
<sequence>MVKEERTKARAVFDASGKGSNVTFGTSCAPYLAVKSLQQVACDEGHNFPLAAERVKSDFYMDDIMTGCYSEEEVVEVCRQLKELLKRGGFELQKWMSNQMHLLKCLDLERNNEESNDKEKANNLEIKSDDITKLLGLTWNRNSDEFHFTVKSSENNAPITKRKVISEISRLYDPLGWVAPCIITSKVFIQKLWIAGIDWDDELPSELLREWKVYQTELSKLVDFKLPRWLKTKNNDIIIELHGFSDASNVAYSAVVYIRVIDCEHKIHSNLVTAKTKVAPIKQISLPRLELCGAVLLAKLLSEVAEVLSIPKVHAWTDSTVVLSWLNDHPSRWKTFIANRTSEILDRLDTSQWSHVSSKENPADCASRGITPTALLENSLWMNGPSWLLQRNIIYTKPKDIVTRLEERVVKVHVTGINANNYNDIVSRFSSLRKLIRVIAICRRFLKLKEPKGIRDLMTPYLSVSELQSSLFSCIRQSQLEHFNMEIQTLLRNEPLNKKGCLNSLNPFLDSCNILRIGGRLENSQLFEYGKHPIIISNNCYLAKLIVRDAHERTLHGGHQLTLNFIRTKYWILRAKNLLRSHIHNCVPCIRYAAKARTQLMGQLPSCRVTPSKPFLYSGVDYAGPINMRVSKGRGHRSFKGYICLFICMATRAIHIEAVSDLTSEGFLAAFKRFVSRRGHCCQLWSDNGSNFVGASKELRTLFLNEQSSMLKEVASTLANNGTEWRFIPPHAPNFGGVWEAGIKSTKHHLKRVIGDSTLTYEEMTTVLSHVEACLNSRPLFKASSDSGDEMPLTPGHFLVGQPLIVAPDNKYDLTPLSNLRRWQLTQKMVQCFWRRWSKEYLIQFFHRYKWANCTAGSKVGDIVLVMEDNLPSAKCCLAELQSCIPEKTVSLA</sequence>
<reference evidence="3" key="1">
    <citation type="submission" date="2025-08" db="UniProtKB">
        <authorList>
            <consortium name="RefSeq"/>
        </authorList>
    </citation>
    <scope>IDENTIFICATION</scope>
    <source>
        <tissue evidence="3">Whole larvae</tissue>
    </source>
</reference>
<dbReference type="InterPro" id="IPR041588">
    <property type="entry name" value="Integrase_H2C2"/>
</dbReference>
<accession>A0ABM3M980</accession>
<organism evidence="2 3">
    <name type="scientific">Galleria mellonella</name>
    <name type="common">Greater wax moth</name>
    <dbReference type="NCBI Taxonomy" id="7137"/>
    <lineage>
        <taxon>Eukaryota</taxon>
        <taxon>Metazoa</taxon>
        <taxon>Ecdysozoa</taxon>
        <taxon>Arthropoda</taxon>
        <taxon>Hexapoda</taxon>
        <taxon>Insecta</taxon>
        <taxon>Pterygota</taxon>
        <taxon>Neoptera</taxon>
        <taxon>Endopterygota</taxon>
        <taxon>Lepidoptera</taxon>
        <taxon>Glossata</taxon>
        <taxon>Ditrysia</taxon>
        <taxon>Pyraloidea</taxon>
        <taxon>Pyralidae</taxon>
        <taxon>Galleriinae</taxon>
        <taxon>Galleria</taxon>
    </lineage>
</organism>
<dbReference type="Pfam" id="PF18701">
    <property type="entry name" value="DUF5641"/>
    <property type="match status" value="1"/>
</dbReference>
<dbReference type="InterPro" id="IPR008042">
    <property type="entry name" value="Retrotrans_Pao"/>
</dbReference>
<feature type="domain" description="Integrase catalytic" evidence="1">
    <location>
        <begin position="610"/>
        <end position="803"/>
    </location>
</feature>
<keyword evidence="2" id="KW-1185">Reference proteome</keyword>